<dbReference type="KEGG" id="lgi:LOTGIDRAFT_167270"/>
<accession>V3ZV58</accession>
<evidence type="ECO:0000313" key="2">
    <source>
        <dbReference type="Proteomes" id="UP000030746"/>
    </source>
</evidence>
<proteinExistence type="predicted"/>
<protein>
    <submittedName>
        <fullName evidence="1">Uncharacterized protein</fullName>
    </submittedName>
</protein>
<dbReference type="AlphaFoldDB" id="V3ZV58"/>
<organism evidence="1 2">
    <name type="scientific">Lottia gigantea</name>
    <name type="common">Giant owl limpet</name>
    <dbReference type="NCBI Taxonomy" id="225164"/>
    <lineage>
        <taxon>Eukaryota</taxon>
        <taxon>Metazoa</taxon>
        <taxon>Spiralia</taxon>
        <taxon>Lophotrochozoa</taxon>
        <taxon>Mollusca</taxon>
        <taxon>Gastropoda</taxon>
        <taxon>Patellogastropoda</taxon>
        <taxon>Lottioidea</taxon>
        <taxon>Lottiidae</taxon>
        <taxon>Lottia</taxon>
    </lineage>
</organism>
<dbReference type="GeneID" id="20240571"/>
<evidence type="ECO:0000313" key="1">
    <source>
        <dbReference type="EMBL" id="ESO86455.1"/>
    </source>
</evidence>
<dbReference type="CTD" id="20240571"/>
<name>V3ZV58_LOTGI</name>
<dbReference type="RefSeq" id="XP_009062988.1">
    <property type="nucleotide sequence ID" value="XM_009064740.1"/>
</dbReference>
<keyword evidence="2" id="KW-1185">Reference proteome</keyword>
<sequence length="260" mass="29454">MTGLGETKQTSYFPPFSSIRHLVWAEPSILYEALPLRSSDGTEQASDTGFIIIYFESESVFDIFASLKRFGVTSTVGIGMILHWMFSVGCLSMISSTLVLATTVQNIDNNNAPSTQCSPELDKDCPRGILDIKADTDRDNVMELVRKILTHKNRGNSEKLTVLENSSKNDKQPAWILKRPKFNPTGWRRRRKRSISGLPEWNSEMGNLLNNRFDSGDNELFGMPSLFKRVPNSNGNRRLAFLRSAYKLKRKPLKFNPTGW</sequence>
<reference evidence="1 2" key="1">
    <citation type="journal article" date="2013" name="Nature">
        <title>Insights into bilaterian evolution from three spiralian genomes.</title>
        <authorList>
            <person name="Simakov O."/>
            <person name="Marletaz F."/>
            <person name="Cho S.J."/>
            <person name="Edsinger-Gonzales E."/>
            <person name="Havlak P."/>
            <person name="Hellsten U."/>
            <person name="Kuo D.H."/>
            <person name="Larsson T."/>
            <person name="Lv J."/>
            <person name="Arendt D."/>
            <person name="Savage R."/>
            <person name="Osoegawa K."/>
            <person name="de Jong P."/>
            <person name="Grimwood J."/>
            <person name="Chapman J.A."/>
            <person name="Shapiro H."/>
            <person name="Aerts A."/>
            <person name="Otillar R.P."/>
            <person name="Terry A.Y."/>
            <person name="Boore J.L."/>
            <person name="Grigoriev I.V."/>
            <person name="Lindberg D.R."/>
            <person name="Seaver E.C."/>
            <person name="Weisblat D.A."/>
            <person name="Putnam N.H."/>
            <person name="Rokhsar D.S."/>
        </authorList>
    </citation>
    <scope>NUCLEOTIDE SEQUENCE [LARGE SCALE GENOMIC DNA]</scope>
</reference>
<dbReference type="EMBL" id="KB203083">
    <property type="protein sequence ID" value="ESO86455.1"/>
    <property type="molecule type" value="Genomic_DNA"/>
</dbReference>
<dbReference type="HOGENOM" id="CLU_1070741_0_0_1"/>
<dbReference type="OrthoDB" id="6161190at2759"/>
<gene>
    <name evidence="1" type="ORF">LOTGIDRAFT_167270</name>
</gene>
<dbReference type="Proteomes" id="UP000030746">
    <property type="component" value="Unassembled WGS sequence"/>
</dbReference>